<feature type="transmembrane region" description="Helical" evidence="7">
    <location>
        <begin position="415"/>
        <end position="433"/>
    </location>
</feature>
<evidence type="ECO:0000313" key="9">
    <source>
        <dbReference type="EMBL" id="PYH32764.1"/>
    </source>
</evidence>
<dbReference type="PANTHER" id="PTHR22911">
    <property type="entry name" value="ACYL-MALONYL CONDENSING ENZYME-RELATED"/>
    <property type="match status" value="1"/>
</dbReference>
<dbReference type="PANTHER" id="PTHR22911:SF6">
    <property type="entry name" value="SOLUTE CARRIER FAMILY 35 MEMBER G1"/>
    <property type="match status" value="1"/>
</dbReference>
<evidence type="ECO:0000256" key="3">
    <source>
        <dbReference type="ARBA" id="ARBA00022824"/>
    </source>
</evidence>
<feature type="transmembrane region" description="Helical" evidence="7">
    <location>
        <begin position="191"/>
        <end position="209"/>
    </location>
</feature>
<evidence type="ECO:0000259" key="8">
    <source>
        <dbReference type="Pfam" id="PF00892"/>
    </source>
</evidence>
<keyword evidence="4 7" id="KW-1133">Transmembrane helix</keyword>
<feature type="transmembrane region" description="Helical" evidence="7">
    <location>
        <begin position="160"/>
        <end position="179"/>
    </location>
</feature>
<feature type="compositionally biased region" description="Basic and acidic residues" evidence="6">
    <location>
        <begin position="438"/>
        <end position="449"/>
    </location>
</feature>
<comment type="subcellular location">
    <subcellularLocation>
        <location evidence="1">Endoplasmic reticulum membrane</location>
        <topology evidence="1">Multi-pass membrane protein</topology>
    </subcellularLocation>
</comment>
<dbReference type="InterPro" id="IPR037185">
    <property type="entry name" value="EmrE-like"/>
</dbReference>
<organism evidence="9 10">
    <name type="scientific">Aspergillus neoniger (strain CBS 115656)</name>
    <dbReference type="NCBI Taxonomy" id="1448310"/>
    <lineage>
        <taxon>Eukaryota</taxon>
        <taxon>Fungi</taxon>
        <taxon>Dikarya</taxon>
        <taxon>Ascomycota</taxon>
        <taxon>Pezizomycotina</taxon>
        <taxon>Eurotiomycetes</taxon>
        <taxon>Eurotiomycetidae</taxon>
        <taxon>Eurotiales</taxon>
        <taxon>Aspergillaceae</taxon>
        <taxon>Aspergillus</taxon>
        <taxon>Aspergillus subgen. Circumdati</taxon>
    </lineage>
</organism>
<dbReference type="Proteomes" id="UP000247647">
    <property type="component" value="Unassembled WGS sequence"/>
</dbReference>
<evidence type="ECO:0000256" key="5">
    <source>
        <dbReference type="ARBA" id="ARBA00023136"/>
    </source>
</evidence>
<dbReference type="AlphaFoldDB" id="A0A318YFD4"/>
<feature type="region of interest" description="Disordered" evidence="6">
    <location>
        <begin position="438"/>
        <end position="480"/>
    </location>
</feature>
<dbReference type="RefSeq" id="XP_025478242.1">
    <property type="nucleotide sequence ID" value="XM_025623653.1"/>
</dbReference>
<proteinExistence type="predicted"/>
<dbReference type="Pfam" id="PF00892">
    <property type="entry name" value="EamA"/>
    <property type="match status" value="1"/>
</dbReference>
<keyword evidence="10" id="KW-1185">Reference proteome</keyword>
<dbReference type="GO" id="GO:0016020">
    <property type="term" value="C:membrane"/>
    <property type="evidence" value="ECO:0007669"/>
    <property type="project" value="UniProtKB-SubCell"/>
</dbReference>
<dbReference type="OrthoDB" id="306876at2759"/>
<keyword evidence="3" id="KW-0256">Endoplasmic reticulum</keyword>
<evidence type="ECO:0000256" key="1">
    <source>
        <dbReference type="ARBA" id="ARBA00004477"/>
    </source>
</evidence>
<keyword evidence="2 7" id="KW-0812">Transmembrane</keyword>
<dbReference type="SUPFAM" id="SSF103481">
    <property type="entry name" value="Multidrug resistance efflux transporter EmrE"/>
    <property type="match status" value="2"/>
</dbReference>
<dbReference type="InterPro" id="IPR000620">
    <property type="entry name" value="EamA_dom"/>
</dbReference>
<feature type="domain" description="EamA" evidence="8">
    <location>
        <begin position="93"/>
        <end position="233"/>
    </location>
</feature>
<feature type="compositionally biased region" description="Basic and acidic residues" evidence="6">
    <location>
        <begin position="362"/>
        <end position="373"/>
    </location>
</feature>
<feature type="region of interest" description="Disordered" evidence="6">
    <location>
        <begin position="357"/>
        <end position="386"/>
    </location>
</feature>
<evidence type="ECO:0000256" key="7">
    <source>
        <dbReference type="SAM" id="Phobius"/>
    </source>
</evidence>
<feature type="transmembrane region" description="Helical" evidence="7">
    <location>
        <begin position="127"/>
        <end position="148"/>
    </location>
</feature>
<sequence>MSLNPSDARGVNSTAGEETQQQYVTLLPAQNNHVDEQQQQQQQHVVYSEQTPLLHSGHGHVSASASPTMQHCSTQPWWKTAQQVSCDVWLQGKGMILVMFAQFFGASMNVMTQVLEIKGRDGKGFHPFQILFARMSITVLASYLYMWYARVPHPFGTRETFTLLMLRAGGGFFGVYGLYYSVQYLPLSEATVVTFLAPILSCYACSLLIPNETFTRKQQLAGLVSLAGVVLIARPFPFMRSGADSEEPEQGDKPGATDSYHHVLAIVVASFGVLGASCAYTTIRMIGQRCHPLVSVTYFSSFTTIVATLAMLVMPSVPLELPGTLWEWTLLLGLGVSGFLLQFLLTAGLAYVPPVRKTKPKSSVDWDRDYGTRDEEEEASAKPTSSGSRATFMLYTQMLFAVFYDRAIWGSTLSAVSWAGSALILVSAMYVAMAREGAKGTASEEKEGGDQEGTDENRAGVAAEARLEEGGERQQSGGRA</sequence>
<dbReference type="GeneID" id="37126109"/>
<dbReference type="EMBL" id="KZ821466">
    <property type="protein sequence ID" value="PYH32764.1"/>
    <property type="molecule type" value="Genomic_DNA"/>
</dbReference>
<evidence type="ECO:0000256" key="4">
    <source>
        <dbReference type="ARBA" id="ARBA00022989"/>
    </source>
</evidence>
<reference evidence="9" key="1">
    <citation type="submission" date="2016-12" db="EMBL/GenBank/DDBJ databases">
        <title>The genomes of Aspergillus section Nigri reveals drivers in fungal speciation.</title>
        <authorList>
            <consortium name="DOE Joint Genome Institute"/>
            <person name="Vesth T.C."/>
            <person name="Nybo J."/>
            <person name="Theobald S."/>
            <person name="Brandl J."/>
            <person name="Frisvad J.C."/>
            <person name="Nielsen K.F."/>
            <person name="Lyhne E.K."/>
            <person name="Kogle M.E."/>
            <person name="Kuo A."/>
            <person name="Riley R."/>
            <person name="Clum A."/>
            <person name="Nolan M."/>
            <person name="Lipzen A."/>
            <person name="Salamov A."/>
            <person name="Henrissat B."/>
            <person name="Wiebenga A."/>
            <person name="De Vries R.P."/>
            <person name="Grigoriev I.V."/>
            <person name="Mortensen U.H."/>
            <person name="Andersen M.R."/>
            <person name="Baker S.E."/>
        </authorList>
    </citation>
    <scope>NUCLEOTIDE SEQUENCE [LARGE SCALE GENOMIC DNA]</scope>
    <source>
        <strain evidence="9">CBS 115656</strain>
    </source>
</reference>
<accession>A0A318YFD4</accession>
<evidence type="ECO:0000256" key="2">
    <source>
        <dbReference type="ARBA" id="ARBA00022692"/>
    </source>
</evidence>
<evidence type="ECO:0000313" key="10">
    <source>
        <dbReference type="Proteomes" id="UP000247647"/>
    </source>
</evidence>
<feature type="transmembrane region" description="Helical" evidence="7">
    <location>
        <begin position="293"/>
        <end position="313"/>
    </location>
</feature>
<evidence type="ECO:0000256" key="6">
    <source>
        <dbReference type="SAM" id="MobiDB-lite"/>
    </source>
</evidence>
<feature type="transmembrane region" description="Helical" evidence="7">
    <location>
        <begin position="325"/>
        <end position="352"/>
    </location>
</feature>
<keyword evidence="5 7" id="KW-0472">Membrane</keyword>
<protein>
    <submittedName>
        <fullName evidence="9">DUF6 domain protein</fullName>
    </submittedName>
</protein>
<feature type="transmembrane region" description="Helical" evidence="7">
    <location>
        <begin position="259"/>
        <end position="281"/>
    </location>
</feature>
<gene>
    <name evidence="9" type="ORF">BO87DRAFT_377840</name>
</gene>
<feature type="transmembrane region" description="Helical" evidence="7">
    <location>
        <begin position="95"/>
        <end position="115"/>
    </location>
</feature>
<name>A0A318YFD4_ASPNB</name>
<feature type="transmembrane region" description="Helical" evidence="7">
    <location>
        <begin position="221"/>
        <end position="239"/>
    </location>
</feature>